<dbReference type="AlphaFoldDB" id="A7HV54"/>
<reference evidence="2 3" key="1">
    <citation type="journal article" date="2011" name="Stand. Genomic Sci.">
        <title>Complete genome sequence of Parvibaculum lavamentivorans type strain (DS-1(T)).</title>
        <authorList>
            <person name="Schleheck D."/>
            <person name="Weiss M."/>
            <person name="Pitluck S."/>
            <person name="Bruce D."/>
            <person name="Land M.L."/>
            <person name="Han S."/>
            <person name="Saunders E."/>
            <person name="Tapia R."/>
            <person name="Detter C."/>
            <person name="Brettin T."/>
            <person name="Han J."/>
            <person name="Woyke T."/>
            <person name="Goodwin L."/>
            <person name="Pennacchio L."/>
            <person name="Nolan M."/>
            <person name="Cook A.M."/>
            <person name="Kjelleberg S."/>
            <person name="Thomas T."/>
        </authorList>
    </citation>
    <scope>NUCLEOTIDE SEQUENCE [LARGE SCALE GENOMIC DNA]</scope>
    <source>
        <strain evidence="3">DS-1 / DSM 13023 / NCIMB 13966</strain>
    </source>
</reference>
<dbReference type="eggNOG" id="COG5385">
    <property type="taxonomic scope" value="Bacteria"/>
</dbReference>
<dbReference type="HOGENOM" id="CLU_086320_0_0_5"/>
<name>A7HV54_PARL1</name>
<evidence type="ECO:0000313" key="3">
    <source>
        <dbReference type="Proteomes" id="UP000006377"/>
    </source>
</evidence>
<dbReference type="KEGG" id="pla:Plav_2173"/>
<gene>
    <name evidence="2" type="ordered locus">Plav_2173</name>
</gene>
<dbReference type="Gene3D" id="1.10.287.130">
    <property type="match status" value="1"/>
</dbReference>
<accession>A7HV54</accession>
<dbReference type="Pfam" id="PF10090">
    <property type="entry name" value="HPTransfase"/>
    <property type="match status" value="1"/>
</dbReference>
<dbReference type="STRING" id="402881.Plav_2173"/>
<keyword evidence="3" id="KW-1185">Reference proteome</keyword>
<dbReference type="EMBL" id="CP000774">
    <property type="protein sequence ID" value="ABS63787.1"/>
    <property type="molecule type" value="Genomic_DNA"/>
</dbReference>
<evidence type="ECO:0000259" key="1">
    <source>
        <dbReference type="Pfam" id="PF10090"/>
    </source>
</evidence>
<dbReference type="Proteomes" id="UP000006377">
    <property type="component" value="Chromosome"/>
</dbReference>
<dbReference type="Gene3D" id="3.30.565.10">
    <property type="entry name" value="Histidine kinase-like ATPase, C-terminal domain"/>
    <property type="match status" value="1"/>
</dbReference>
<dbReference type="InterPro" id="IPR018762">
    <property type="entry name" value="ChpT_C"/>
</dbReference>
<dbReference type="NCBIfam" id="NF046018">
    <property type="entry name" value="HisPtaseChptBrucRhz"/>
    <property type="match status" value="1"/>
</dbReference>
<sequence length="222" mass="23199">MDMSETNDVSALELAALMCSRVCHDVISPVGAIINGLEVLADDDDPEMKAHAMELITKSAAQASAKLQFARLCFGAAGSASAELDLQDAKAVAEGLMMGERAALTWNAPAATIGKDYVKLLLNMILIGMAAIPRGGEVAVSVDGELAKPTLRIRSTGQAARIPEETAKFLGGRSPDRFLDARAAQPYFTGLVARSLGLSIDARMDGEAFVIEASFVDSGAGV</sequence>
<evidence type="ECO:0000313" key="2">
    <source>
        <dbReference type="EMBL" id="ABS63787.1"/>
    </source>
</evidence>
<dbReference type="InterPro" id="IPR036890">
    <property type="entry name" value="HATPase_C_sf"/>
</dbReference>
<protein>
    <recommendedName>
        <fullName evidence="1">Histidine phosphotransferase ChpT C-terminal domain-containing protein</fullName>
    </recommendedName>
</protein>
<feature type="domain" description="Histidine phosphotransferase ChpT C-terminal" evidence="1">
    <location>
        <begin position="87"/>
        <end position="207"/>
    </location>
</feature>
<organism evidence="2 3">
    <name type="scientific">Parvibaculum lavamentivorans (strain DS-1 / DSM 13023 / NCIMB 13966)</name>
    <dbReference type="NCBI Taxonomy" id="402881"/>
    <lineage>
        <taxon>Bacteria</taxon>
        <taxon>Pseudomonadati</taxon>
        <taxon>Pseudomonadota</taxon>
        <taxon>Alphaproteobacteria</taxon>
        <taxon>Hyphomicrobiales</taxon>
        <taxon>Parvibaculaceae</taxon>
        <taxon>Parvibaculum</taxon>
    </lineage>
</organism>
<proteinExistence type="predicted"/>